<dbReference type="PANTHER" id="PTHR36577:SF3">
    <property type="entry name" value="DUF521 DOMAIN PROTEIN (AFU_ORTHOLOGUE AFUA_6G00490)"/>
    <property type="match status" value="1"/>
</dbReference>
<accession>A0A6J7FLV8</accession>
<dbReference type="Pfam" id="PF01989">
    <property type="entry name" value="AcnX_swivel_put"/>
    <property type="match status" value="1"/>
</dbReference>
<dbReference type="AlphaFoldDB" id="A0A6J7FLV8"/>
<dbReference type="CDD" id="cd01356">
    <property type="entry name" value="AcnX_swivel"/>
    <property type="match status" value="1"/>
</dbReference>
<keyword evidence="1" id="KW-0456">Lyase</keyword>
<dbReference type="GO" id="GO:0016829">
    <property type="term" value="F:lyase activity"/>
    <property type="evidence" value="ECO:0007669"/>
    <property type="project" value="UniProtKB-KW"/>
</dbReference>
<reference evidence="3" key="1">
    <citation type="submission" date="2020-05" db="EMBL/GenBank/DDBJ databases">
        <authorList>
            <person name="Chiriac C."/>
            <person name="Salcher M."/>
            <person name="Ghai R."/>
            <person name="Kavagutti S V."/>
        </authorList>
    </citation>
    <scope>NUCLEOTIDE SEQUENCE</scope>
</reference>
<evidence type="ECO:0000259" key="2">
    <source>
        <dbReference type="Pfam" id="PF01989"/>
    </source>
</evidence>
<proteinExistence type="predicted"/>
<evidence type="ECO:0000256" key="1">
    <source>
        <dbReference type="ARBA" id="ARBA00023239"/>
    </source>
</evidence>
<feature type="domain" description="Phosphomevalonate dehydratase small subunit-like" evidence="2">
    <location>
        <begin position="30"/>
        <end position="110"/>
    </location>
</feature>
<dbReference type="Gene3D" id="3.50.30.10">
    <property type="entry name" value="Phosphohistidine domain"/>
    <property type="match status" value="1"/>
</dbReference>
<organism evidence="3">
    <name type="scientific">freshwater metagenome</name>
    <dbReference type="NCBI Taxonomy" id="449393"/>
    <lineage>
        <taxon>unclassified sequences</taxon>
        <taxon>metagenomes</taxon>
        <taxon>ecological metagenomes</taxon>
    </lineage>
</organism>
<dbReference type="SUPFAM" id="SSF52016">
    <property type="entry name" value="LeuD/IlvD-like"/>
    <property type="match status" value="1"/>
</dbReference>
<gene>
    <name evidence="3" type="ORF">UFOPK3492_00549</name>
</gene>
<name>A0A6J7FLV8_9ZZZZ</name>
<dbReference type="PANTHER" id="PTHR36577">
    <property type="entry name" value="DUF521 DOMAIN PROTEIN (AFU_ORTHOLOGUE AFUA_6G00490)"/>
    <property type="match status" value="1"/>
</dbReference>
<dbReference type="InterPro" id="IPR002840">
    <property type="entry name" value="PMDh-S-like_dom"/>
</dbReference>
<protein>
    <submittedName>
        <fullName evidence="3">Unannotated protein</fullName>
    </submittedName>
</protein>
<evidence type="ECO:0000313" key="3">
    <source>
        <dbReference type="EMBL" id="CAB4893820.1"/>
    </source>
</evidence>
<dbReference type="EMBL" id="CAFBMD010000030">
    <property type="protein sequence ID" value="CAB4893820.1"/>
    <property type="molecule type" value="Genomic_DNA"/>
</dbReference>
<sequence length="145" mass="15413">MTLSGSKRLSGRALHPGQGAGTVLILDQPISFWGGVDHHGVIIDVHHPQCGVSVADRVLVMTSGRGSSSATAVLAELIRAKKAPVAMIFTECDTILVIGALVSAELYQIRMPMIELTAQDYEKIPTAGIVQVEASTETMVGFITW</sequence>